<sequence length="120" mass="14306">MLCFINSMTSSRESLLSWRRKGYRERTTSLDKQYLSKVLATTKMLKNTFNLHSTYFTYIKQTGGNFEPNWLFHYSQQVPDKCLKREQLHLFFLKEGKHLREIIFLFLSSSVDCKGRTEVH</sequence>
<name>A0A2H6NJL7_9SAUR</name>
<organism evidence="1">
    <name type="scientific">Micrurus carvalhoi</name>
    <dbReference type="NCBI Taxonomy" id="3147026"/>
    <lineage>
        <taxon>Eukaryota</taxon>
        <taxon>Metazoa</taxon>
        <taxon>Chordata</taxon>
        <taxon>Craniata</taxon>
        <taxon>Vertebrata</taxon>
        <taxon>Euteleostomi</taxon>
        <taxon>Lepidosauria</taxon>
        <taxon>Squamata</taxon>
        <taxon>Bifurcata</taxon>
        <taxon>Unidentata</taxon>
        <taxon>Episquamata</taxon>
        <taxon>Toxicofera</taxon>
        <taxon>Serpentes</taxon>
        <taxon>Colubroidea</taxon>
        <taxon>Elapidae</taxon>
        <taxon>Elapinae</taxon>
        <taxon>Micrurus</taxon>
    </lineage>
</organism>
<protein>
    <submittedName>
        <fullName evidence="1">Uncharacterized protein</fullName>
    </submittedName>
</protein>
<proteinExistence type="predicted"/>
<reference evidence="1" key="2">
    <citation type="submission" date="2017-12" db="EMBL/GenBank/DDBJ databases">
        <title>Coralsnake Venomics: Analyses of Venom Gland Transcriptomes and Proteomes of Six Brazilian Taxa.</title>
        <authorList>
            <person name="Aird S.D."/>
            <person name="Jorge da Silva N."/>
            <person name="Qiu L."/>
            <person name="Villar-Briones A."/>
            <person name="Aparecida-Saddi V."/>
            <person name="Campos-Telles M.P."/>
            <person name="Grau M."/>
            <person name="Mikheyev A.S."/>
        </authorList>
    </citation>
    <scope>NUCLEOTIDE SEQUENCE</scope>
    <source>
        <tissue evidence="1">Venom_gland</tissue>
    </source>
</reference>
<reference evidence="1" key="1">
    <citation type="submission" date="2017-07" db="EMBL/GenBank/DDBJ databases">
        <authorList>
            <person name="Mikheyev A."/>
            <person name="Grau M."/>
        </authorList>
    </citation>
    <scope>NUCLEOTIDE SEQUENCE</scope>
    <source>
        <tissue evidence="1">Venom_gland</tissue>
    </source>
</reference>
<accession>A0A2H6NJL7</accession>
<evidence type="ECO:0000313" key="1">
    <source>
        <dbReference type="EMBL" id="LAA34012.1"/>
    </source>
</evidence>
<dbReference type="AlphaFoldDB" id="A0A2H6NJL7"/>
<dbReference type="EMBL" id="IACI01115402">
    <property type="protein sequence ID" value="LAA34012.1"/>
    <property type="molecule type" value="Transcribed_RNA"/>
</dbReference>